<dbReference type="CDD" id="cd05399">
    <property type="entry name" value="NT_Rel-Spo_like"/>
    <property type="match status" value="1"/>
</dbReference>
<dbReference type="InterPro" id="IPR050498">
    <property type="entry name" value="Ycf3"/>
</dbReference>
<dbReference type="SUPFAM" id="SSF81301">
    <property type="entry name" value="Nucleotidyltransferase"/>
    <property type="match status" value="1"/>
</dbReference>
<feature type="domain" description="RelA/SpoT" evidence="5">
    <location>
        <begin position="47"/>
        <end position="172"/>
    </location>
</feature>
<dbReference type="Pfam" id="PF00515">
    <property type="entry name" value="TPR_1"/>
    <property type="match status" value="1"/>
</dbReference>
<dbReference type="InterPro" id="IPR011990">
    <property type="entry name" value="TPR-like_helical_dom_sf"/>
</dbReference>
<dbReference type="PANTHER" id="PTHR44858:SF1">
    <property type="entry name" value="UDP-N-ACETYLGLUCOSAMINE--PEPTIDE N-ACETYLGLUCOSAMINYLTRANSFERASE SPINDLY-RELATED"/>
    <property type="match status" value="1"/>
</dbReference>
<dbReference type="InterPro" id="IPR019734">
    <property type="entry name" value="TPR_rpt"/>
</dbReference>
<evidence type="ECO:0000256" key="2">
    <source>
        <dbReference type="ARBA" id="ARBA00022803"/>
    </source>
</evidence>
<dbReference type="GO" id="GO:0046813">
    <property type="term" value="P:receptor-mediated virion attachment to host cell"/>
    <property type="evidence" value="ECO:0007669"/>
    <property type="project" value="TreeGrafter"/>
</dbReference>
<dbReference type="InterPro" id="IPR007685">
    <property type="entry name" value="RelA_SpoT"/>
</dbReference>
<organism evidence="6 7">
    <name type="scientific">Alkalispirochaeta sphaeroplastigenens</name>
    <dbReference type="NCBI Taxonomy" id="1187066"/>
    <lineage>
        <taxon>Bacteria</taxon>
        <taxon>Pseudomonadati</taxon>
        <taxon>Spirochaetota</taxon>
        <taxon>Spirochaetia</taxon>
        <taxon>Spirochaetales</taxon>
        <taxon>Spirochaetaceae</taxon>
        <taxon>Alkalispirochaeta</taxon>
    </lineage>
</organism>
<gene>
    <name evidence="6" type="ORF">AU468_07785</name>
</gene>
<feature type="region of interest" description="Disordered" evidence="4">
    <location>
        <begin position="223"/>
        <end position="242"/>
    </location>
</feature>
<comment type="caution">
    <text evidence="6">The sequence shown here is derived from an EMBL/GenBank/DDBJ whole genome shotgun (WGS) entry which is preliminary data.</text>
</comment>
<dbReference type="Gene3D" id="3.30.460.10">
    <property type="entry name" value="Beta Polymerase, domain 2"/>
    <property type="match status" value="1"/>
</dbReference>
<evidence type="ECO:0000256" key="3">
    <source>
        <dbReference type="PROSITE-ProRule" id="PRU00339"/>
    </source>
</evidence>
<evidence type="ECO:0000259" key="5">
    <source>
        <dbReference type="SMART" id="SM00954"/>
    </source>
</evidence>
<dbReference type="Proteomes" id="UP000237350">
    <property type="component" value="Unassembled WGS sequence"/>
</dbReference>
<dbReference type="EMBL" id="LPWH01000065">
    <property type="protein sequence ID" value="POR01633.1"/>
    <property type="molecule type" value="Genomic_DNA"/>
</dbReference>
<dbReference type="SUPFAM" id="SSF48452">
    <property type="entry name" value="TPR-like"/>
    <property type="match status" value="1"/>
</dbReference>
<dbReference type="Gene3D" id="1.25.40.10">
    <property type="entry name" value="Tetratricopeptide repeat domain"/>
    <property type="match status" value="2"/>
</dbReference>
<protein>
    <recommendedName>
        <fullName evidence="5">RelA/SpoT domain-containing protein</fullName>
    </recommendedName>
</protein>
<sequence length="416" mass="47513">MPLPSRRELQYQYEHQSCALEKALHEMQRRIKVALTSAEISSPTLKYRIKSFDSFYEKLLRRSRESGPGEDVLITDLLGIRVVCPFVEELTVVEETLRAAFEITEVERKGAHLGETEFGYSSVHLLIELPRDIRDSFHLDRRWICEVQLRTILQDAWAEVEHELVYKAELTPLDTKLRRKLAALNANLTLSDIIFQEIRDYQRSMSRKLMRRRATFWSQLGELSGSKSASGNGSEGEDPIHTGSDTIDTMLIRALHFHSQKDYTSAIRVYTDILAYQPEPYVSAIIYTHRGMARFAVQDTIGAVEDFTATIRISPKTTKAYHYRGVVYRAQGKLEQALGDFSRCLEYDPYHVDSRIARAELYRELGECETALADCECALKLEPDNAAARDLLQEIQELQETRELSVSQGAPAQGEA</sequence>
<evidence type="ECO:0000256" key="4">
    <source>
        <dbReference type="SAM" id="MobiDB-lite"/>
    </source>
</evidence>
<keyword evidence="2 3" id="KW-0802">TPR repeat</keyword>
<dbReference type="PANTHER" id="PTHR44858">
    <property type="entry name" value="TETRATRICOPEPTIDE REPEAT PROTEIN 6"/>
    <property type="match status" value="1"/>
</dbReference>
<dbReference type="InterPro" id="IPR043519">
    <property type="entry name" value="NT_sf"/>
</dbReference>
<reference evidence="7" key="1">
    <citation type="submission" date="2015-12" db="EMBL/GenBank/DDBJ databases">
        <authorList>
            <person name="Lodha T.D."/>
            <person name="Chintalapati S."/>
            <person name="Chintalapati V.R."/>
            <person name="Sravanthi T."/>
        </authorList>
    </citation>
    <scope>NUCLEOTIDE SEQUENCE [LARGE SCALE GENOMIC DNA]</scope>
    <source>
        <strain evidence="7">JC133</strain>
    </source>
</reference>
<dbReference type="Gene3D" id="1.10.287.860">
    <property type="entry name" value="Nucleotidyltransferase"/>
    <property type="match status" value="1"/>
</dbReference>
<dbReference type="AlphaFoldDB" id="A0A2S4JQ77"/>
<name>A0A2S4JQ77_9SPIO</name>
<dbReference type="GO" id="GO:0015969">
    <property type="term" value="P:guanosine tetraphosphate metabolic process"/>
    <property type="evidence" value="ECO:0007669"/>
    <property type="project" value="InterPro"/>
</dbReference>
<evidence type="ECO:0000313" key="7">
    <source>
        <dbReference type="Proteomes" id="UP000237350"/>
    </source>
</evidence>
<evidence type="ECO:0000313" key="6">
    <source>
        <dbReference type="EMBL" id="POR01633.1"/>
    </source>
</evidence>
<dbReference type="Pfam" id="PF04607">
    <property type="entry name" value="RelA_SpoT"/>
    <property type="match status" value="1"/>
</dbReference>
<accession>A0A2S4JQ77</accession>
<evidence type="ECO:0000256" key="1">
    <source>
        <dbReference type="ARBA" id="ARBA00022737"/>
    </source>
</evidence>
<keyword evidence="7" id="KW-1185">Reference proteome</keyword>
<dbReference type="PROSITE" id="PS50293">
    <property type="entry name" value="TPR_REGION"/>
    <property type="match status" value="1"/>
</dbReference>
<proteinExistence type="predicted"/>
<dbReference type="GO" id="GO:0009279">
    <property type="term" value="C:cell outer membrane"/>
    <property type="evidence" value="ECO:0007669"/>
    <property type="project" value="TreeGrafter"/>
</dbReference>
<dbReference type="PROSITE" id="PS50005">
    <property type="entry name" value="TPR"/>
    <property type="match status" value="1"/>
</dbReference>
<dbReference type="SMART" id="SM00954">
    <property type="entry name" value="RelA_SpoT"/>
    <property type="match status" value="1"/>
</dbReference>
<dbReference type="SMART" id="SM00028">
    <property type="entry name" value="TPR"/>
    <property type="match status" value="4"/>
</dbReference>
<keyword evidence="1" id="KW-0677">Repeat</keyword>
<feature type="repeat" description="TPR" evidence="3">
    <location>
        <begin position="318"/>
        <end position="351"/>
    </location>
</feature>